<evidence type="ECO:0000259" key="9">
    <source>
        <dbReference type="PROSITE" id="PS50262"/>
    </source>
</evidence>
<dbReference type="OMA" id="FVIPWSL"/>
<feature type="transmembrane region" description="Helical" evidence="8">
    <location>
        <begin position="140"/>
        <end position="159"/>
    </location>
</feature>
<evidence type="ECO:0000256" key="8">
    <source>
        <dbReference type="SAM" id="Phobius"/>
    </source>
</evidence>
<dbReference type="Pfam" id="PF00001">
    <property type="entry name" value="7tm_1"/>
    <property type="match status" value="1"/>
</dbReference>
<keyword evidence="7" id="KW-0807">Transducer</keyword>
<dbReference type="PANTHER" id="PTHR45695">
    <property type="entry name" value="LEUCOKININ RECEPTOR-RELATED"/>
    <property type="match status" value="1"/>
</dbReference>
<dbReference type="PROSITE" id="PS50262">
    <property type="entry name" value="G_PROTEIN_RECEP_F1_2"/>
    <property type="match status" value="1"/>
</dbReference>
<evidence type="ECO:0000313" key="11">
    <source>
        <dbReference type="Proteomes" id="UP000887567"/>
    </source>
</evidence>
<keyword evidence="2 8" id="KW-0812">Transmembrane</keyword>
<protein>
    <recommendedName>
        <fullName evidence="9">G-protein coupled receptors family 1 profile domain-containing protein</fullName>
    </recommendedName>
</protein>
<keyword evidence="3 8" id="KW-1133">Transmembrane helix</keyword>
<dbReference type="Gene3D" id="1.20.1070.10">
    <property type="entry name" value="Rhodopsin 7-helix transmembrane proteins"/>
    <property type="match status" value="1"/>
</dbReference>
<dbReference type="GO" id="GO:0005886">
    <property type="term" value="C:plasma membrane"/>
    <property type="evidence" value="ECO:0007669"/>
    <property type="project" value="TreeGrafter"/>
</dbReference>
<accession>A0A913WTD9</accession>
<evidence type="ECO:0000256" key="3">
    <source>
        <dbReference type="ARBA" id="ARBA00022989"/>
    </source>
</evidence>
<keyword evidence="11" id="KW-1185">Reference proteome</keyword>
<evidence type="ECO:0000256" key="5">
    <source>
        <dbReference type="ARBA" id="ARBA00023136"/>
    </source>
</evidence>
<dbReference type="InterPro" id="IPR000276">
    <property type="entry name" value="GPCR_Rhodpsn"/>
</dbReference>
<dbReference type="OrthoDB" id="9835842at2759"/>
<dbReference type="Proteomes" id="UP000887567">
    <property type="component" value="Unplaced"/>
</dbReference>
<evidence type="ECO:0000256" key="1">
    <source>
        <dbReference type="ARBA" id="ARBA00004141"/>
    </source>
</evidence>
<dbReference type="CDD" id="cd00637">
    <property type="entry name" value="7tm_classA_rhodopsin-like"/>
    <property type="match status" value="1"/>
</dbReference>
<dbReference type="KEGG" id="epa:110232938"/>
<feature type="transmembrane region" description="Helical" evidence="8">
    <location>
        <begin position="56"/>
        <end position="82"/>
    </location>
</feature>
<dbReference type="RefSeq" id="XP_020893831.1">
    <property type="nucleotide sequence ID" value="XM_021038172.2"/>
</dbReference>
<dbReference type="PRINTS" id="PR00237">
    <property type="entry name" value="GPCRRHODOPSN"/>
</dbReference>
<keyword evidence="4" id="KW-0297">G-protein coupled receptor</keyword>
<comment type="subcellular location">
    <subcellularLocation>
        <location evidence="1">Membrane</location>
        <topology evidence="1">Multi-pass membrane protein</topology>
    </subcellularLocation>
</comment>
<dbReference type="SUPFAM" id="SSF81321">
    <property type="entry name" value="Family A G protein-coupled receptor-like"/>
    <property type="match status" value="1"/>
</dbReference>
<feature type="transmembrane region" description="Helical" evidence="8">
    <location>
        <begin position="294"/>
        <end position="314"/>
    </location>
</feature>
<keyword evidence="6" id="KW-0675">Receptor</keyword>
<feature type="transmembrane region" description="Helical" evidence="8">
    <location>
        <begin position="194"/>
        <end position="218"/>
    </location>
</feature>
<keyword evidence="5 8" id="KW-0472">Membrane</keyword>
<name>A0A913WTD9_EXADI</name>
<organism evidence="10 11">
    <name type="scientific">Exaiptasia diaphana</name>
    <name type="common">Tropical sea anemone</name>
    <name type="synonym">Aiptasia pulchella</name>
    <dbReference type="NCBI Taxonomy" id="2652724"/>
    <lineage>
        <taxon>Eukaryota</taxon>
        <taxon>Metazoa</taxon>
        <taxon>Cnidaria</taxon>
        <taxon>Anthozoa</taxon>
        <taxon>Hexacorallia</taxon>
        <taxon>Actiniaria</taxon>
        <taxon>Aiptasiidae</taxon>
        <taxon>Exaiptasia</taxon>
    </lineage>
</organism>
<evidence type="ECO:0000256" key="4">
    <source>
        <dbReference type="ARBA" id="ARBA00023040"/>
    </source>
</evidence>
<evidence type="ECO:0000256" key="7">
    <source>
        <dbReference type="ARBA" id="ARBA00023224"/>
    </source>
</evidence>
<evidence type="ECO:0000256" key="2">
    <source>
        <dbReference type="ARBA" id="ARBA00022692"/>
    </source>
</evidence>
<sequence length="383" mass="43495">MNSTINTTAPGPTTFTEPQASIGFRLTLFGVVIFSSLVGNFMVVKAYRQQPHLKKPFTYLLVTNLAIAEFIGTLCLPFFQVYDELKSWPFGDSMCRLINACMLISYFVIPWSLAAIAFVRCKAFSSGQLFHLSGRITTSVLALMWISGLLVSGPTYIFAKQIKAVYGNHNYWCIELFPGDTLTTFPSAELTRYYFVRFILNFALPGLIIIMGYGGVALKLKRHLTNKKCICSPSNTQVTSVIELDPELPAKEKPSSEDIAVISSPSCTLALPRENPNAKLNQVKNMEHDLLRMIYIIVVVYLVCYIPYQTVFLMEYFWHEPWMKSEYYAIIRKYVYLITCLPSALHPICYGTMSKFYAQAFSTVMLCKKKPTKLSNIIFENRQ</sequence>
<evidence type="ECO:0000256" key="6">
    <source>
        <dbReference type="ARBA" id="ARBA00023170"/>
    </source>
</evidence>
<dbReference type="AlphaFoldDB" id="A0A913WTD9"/>
<feature type="transmembrane region" description="Helical" evidence="8">
    <location>
        <begin position="22"/>
        <end position="44"/>
    </location>
</feature>
<feature type="transmembrane region" description="Helical" evidence="8">
    <location>
        <begin position="97"/>
        <end position="119"/>
    </location>
</feature>
<reference evidence="10" key="1">
    <citation type="submission" date="2022-11" db="UniProtKB">
        <authorList>
            <consortium name="EnsemblMetazoa"/>
        </authorList>
    </citation>
    <scope>IDENTIFICATION</scope>
</reference>
<dbReference type="PANTHER" id="PTHR45695:SF9">
    <property type="entry name" value="LEUCOKININ RECEPTOR"/>
    <property type="match status" value="1"/>
</dbReference>
<feature type="domain" description="G-protein coupled receptors family 1 profile" evidence="9">
    <location>
        <begin position="39"/>
        <end position="350"/>
    </location>
</feature>
<feature type="transmembrane region" description="Helical" evidence="8">
    <location>
        <begin position="334"/>
        <end position="353"/>
    </location>
</feature>
<dbReference type="GeneID" id="110232938"/>
<dbReference type="InterPro" id="IPR017452">
    <property type="entry name" value="GPCR_Rhodpsn_7TM"/>
</dbReference>
<dbReference type="GO" id="GO:0004930">
    <property type="term" value="F:G protein-coupled receptor activity"/>
    <property type="evidence" value="ECO:0007669"/>
    <property type="project" value="UniProtKB-KW"/>
</dbReference>
<dbReference type="EnsemblMetazoa" id="XM_021038172.2">
    <property type="protein sequence ID" value="XP_020893831.1"/>
    <property type="gene ID" value="LOC110232938"/>
</dbReference>
<evidence type="ECO:0000313" key="10">
    <source>
        <dbReference type="EnsemblMetazoa" id="XP_020893831.1"/>
    </source>
</evidence>
<proteinExistence type="predicted"/>